<dbReference type="Gene3D" id="3.40.50.2020">
    <property type="match status" value="1"/>
</dbReference>
<dbReference type="OrthoDB" id="9793412at2"/>
<dbReference type="eggNOG" id="COG1040">
    <property type="taxonomic scope" value="Bacteria"/>
</dbReference>
<dbReference type="CDD" id="cd06223">
    <property type="entry name" value="PRTases_typeI"/>
    <property type="match status" value="1"/>
</dbReference>
<gene>
    <name evidence="2" type="ORF">F945_00407</name>
</gene>
<keyword evidence="3" id="KW-1185">Reference proteome</keyword>
<dbReference type="EMBL" id="ATGI01000003">
    <property type="protein sequence ID" value="EPF80664.1"/>
    <property type="molecule type" value="Genomic_DNA"/>
</dbReference>
<dbReference type="SUPFAM" id="SSF53271">
    <property type="entry name" value="PRTase-like"/>
    <property type="match status" value="1"/>
</dbReference>
<accession>S3P2M6</accession>
<name>S3P2M6_9GAMM</name>
<comment type="caution">
    <text evidence="2">The sequence shown here is derived from an EMBL/GenBank/DDBJ whole genome shotgun (WGS) entry which is preliminary data.</text>
</comment>
<protein>
    <submittedName>
        <fullName evidence="2">Uncharacterized protein</fullName>
    </submittedName>
</protein>
<dbReference type="HOGENOM" id="CLU_054549_1_1_6"/>
<dbReference type="PANTHER" id="PTHR47505:SF1">
    <property type="entry name" value="DNA UTILIZATION PROTEIN YHGH"/>
    <property type="match status" value="1"/>
</dbReference>
<sequence length="213" mass="24681">MLAKSLNHLISKFKGLMPCQLCGLDPQQAHSLCHDCWHDLPWFNQYIQRRHCRILAACCYRFPIDRIIHQYKYEQQLHYQTVLKHCLLHLALPQVDAVVAMPISRQRLVQRGYNQMQIIAQSIAAQHQLALWQPVIRTAQHSQKGLSRLERLQAIDKQFQIKASEYRRYQRVLVLDDVVTTGSSFAAMQQALQRLGCTQIELACIAVASPKIR</sequence>
<dbReference type="InterPro" id="IPR051910">
    <property type="entry name" value="ComF/GntX_DNA_util-trans"/>
</dbReference>
<reference evidence="2 3" key="1">
    <citation type="submission" date="2013-06" db="EMBL/GenBank/DDBJ databases">
        <title>The Genome Sequence of Acinetobacter rudis CIP 110305.</title>
        <authorList>
            <consortium name="The Broad Institute Genome Sequencing Platform"/>
            <consortium name="The Broad Institute Genome Sequencing Center for Infectious Disease"/>
            <person name="Cerqueira G."/>
            <person name="Feldgarden M."/>
            <person name="Courvalin P."/>
            <person name="Perichon B."/>
            <person name="Grillot-Courvalin C."/>
            <person name="Clermont D."/>
            <person name="Rocha E."/>
            <person name="Yoon E.-J."/>
            <person name="Nemec A."/>
            <person name="Young S.K."/>
            <person name="Zeng Q."/>
            <person name="Gargeya S."/>
            <person name="Fitzgerald M."/>
            <person name="Abouelleil A."/>
            <person name="Alvarado L."/>
            <person name="Berlin A.M."/>
            <person name="Chapman S.B."/>
            <person name="Dewar J."/>
            <person name="Goldberg J."/>
            <person name="Griggs A."/>
            <person name="Gujja S."/>
            <person name="Hansen M."/>
            <person name="Howarth C."/>
            <person name="Imamovic A."/>
            <person name="Larimer J."/>
            <person name="McCowan C."/>
            <person name="Murphy C."/>
            <person name="Pearson M."/>
            <person name="Priest M."/>
            <person name="Roberts A."/>
            <person name="Saif S."/>
            <person name="Shea T."/>
            <person name="Sykes S."/>
            <person name="Wortman J."/>
            <person name="Nusbaum C."/>
            <person name="Birren B."/>
        </authorList>
    </citation>
    <scope>NUCLEOTIDE SEQUENCE [LARGE SCALE GENOMIC DNA]</scope>
    <source>
        <strain evidence="2 3">CIP 110305</strain>
    </source>
</reference>
<dbReference type="AlphaFoldDB" id="S3P2M6"/>
<comment type="similarity">
    <text evidence="1">Belongs to the ComF/GntX family.</text>
</comment>
<dbReference type="PATRIC" id="fig|421052.3.peg.405"/>
<dbReference type="RefSeq" id="WP_016654853.1">
    <property type="nucleotide sequence ID" value="NZ_KE340348.1"/>
</dbReference>
<dbReference type="PANTHER" id="PTHR47505">
    <property type="entry name" value="DNA UTILIZATION PROTEIN YHGH"/>
    <property type="match status" value="1"/>
</dbReference>
<organism evidence="2 3">
    <name type="scientific">Acinetobacter rudis CIP 110305</name>
    <dbReference type="NCBI Taxonomy" id="421052"/>
    <lineage>
        <taxon>Bacteria</taxon>
        <taxon>Pseudomonadati</taxon>
        <taxon>Pseudomonadota</taxon>
        <taxon>Gammaproteobacteria</taxon>
        <taxon>Moraxellales</taxon>
        <taxon>Moraxellaceae</taxon>
        <taxon>Acinetobacter</taxon>
    </lineage>
</organism>
<dbReference type="InterPro" id="IPR000836">
    <property type="entry name" value="PRTase_dom"/>
</dbReference>
<proteinExistence type="inferred from homology"/>
<evidence type="ECO:0000256" key="1">
    <source>
        <dbReference type="ARBA" id="ARBA00008007"/>
    </source>
</evidence>
<dbReference type="Proteomes" id="UP000014568">
    <property type="component" value="Unassembled WGS sequence"/>
</dbReference>
<evidence type="ECO:0000313" key="3">
    <source>
        <dbReference type="Proteomes" id="UP000014568"/>
    </source>
</evidence>
<dbReference type="STRING" id="632955.GCA_000829675_02354"/>
<dbReference type="InterPro" id="IPR029057">
    <property type="entry name" value="PRTase-like"/>
</dbReference>
<evidence type="ECO:0000313" key="2">
    <source>
        <dbReference type="EMBL" id="EPF80664.1"/>
    </source>
</evidence>